<dbReference type="PANTHER" id="PTHR12905">
    <property type="entry name" value="METALLOPHOSPHOESTERASE"/>
    <property type="match status" value="1"/>
</dbReference>
<dbReference type="Gene3D" id="3.60.21.10">
    <property type="match status" value="1"/>
</dbReference>
<dbReference type="SUPFAM" id="SSF56300">
    <property type="entry name" value="Metallo-dependent phosphatases"/>
    <property type="match status" value="1"/>
</dbReference>
<comment type="caution">
    <text evidence="2">The sequence shown here is derived from an EMBL/GenBank/DDBJ whole genome shotgun (WGS) entry which is preliminary data.</text>
</comment>
<dbReference type="EMBL" id="SGPK01000040">
    <property type="protein sequence ID" value="THH10266.1"/>
    <property type="molecule type" value="Genomic_DNA"/>
</dbReference>
<dbReference type="GO" id="GO:0016787">
    <property type="term" value="F:hydrolase activity"/>
    <property type="evidence" value="ECO:0007669"/>
    <property type="project" value="InterPro"/>
</dbReference>
<name>A0A4S4LEG1_9AGAM</name>
<proteinExistence type="predicted"/>
<evidence type="ECO:0000313" key="3">
    <source>
        <dbReference type="Proteomes" id="UP000308199"/>
    </source>
</evidence>
<evidence type="ECO:0000313" key="2">
    <source>
        <dbReference type="EMBL" id="THH10266.1"/>
    </source>
</evidence>
<organism evidence="2 3">
    <name type="scientific">Phellinidium pouzarii</name>
    <dbReference type="NCBI Taxonomy" id="167371"/>
    <lineage>
        <taxon>Eukaryota</taxon>
        <taxon>Fungi</taxon>
        <taxon>Dikarya</taxon>
        <taxon>Basidiomycota</taxon>
        <taxon>Agaricomycotina</taxon>
        <taxon>Agaricomycetes</taxon>
        <taxon>Hymenochaetales</taxon>
        <taxon>Hymenochaetaceae</taxon>
        <taxon>Phellinidium</taxon>
    </lineage>
</organism>
<reference evidence="2 3" key="1">
    <citation type="submission" date="2019-02" db="EMBL/GenBank/DDBJ databases">
        <title>Genome sequencing of the rare red list fungi Phellinidium pouzarii.</title>
        <authorList>
            <person name="Buettner E."/>
            <person name="Kellner H."/>
        </authorList>
    </citation>
    <scope>NUCLEOTIDE SEQUENCE [LARGE SCALE GENOMIC DNA]</scope>
    <source>
        <strain evidence="2 3">DSM 108285</strain>
    </source>
</reference>
<feature type="domain" description="Calcineurin-like phosphoesterase" evidence="1">
    <location>
        <begin position="39"/>
        <end position="219"/>
    </location>
</feature>
<dbReference type="Proteomes" id="UP000308199">
    <property type="component" value="Unassembled WGS sequence"/>
</dbReference>
<dbReference type="PANTHER" id="PTHR12905:SF0">
    <property type="entry name" value="CALCINEURIN-LIKE PHOSPHOESTERASE DOMAIN-CONTAINING PROTEIN"/>
    <property type="match status" value="1"/>
</dbReference>
<dbReference type="AlphaFoldDB" id="A0A4S4LEG1"/>
<protein>
    <recommendedName>
        <fullName evidence="1">Calcineurin-like phosphoesterase domain-containing protein</fullName>
    </recommendedName>
</protein>
<evidence type="ECO:0000259" key="1">
    <source>
        <dbReference type="Pfam" id="PF00149"/>
    </source>
</evidence>
<dbReference type="OrthoDB" id="630188at2759"/>
<dbReference type="CDD" id="cd07379">
    <property type="entry name" value="MPP_239FB"/>
    <property type="match status" value="1"/>
</dbReference>
<dbReference type="Pfam" id="PF00149">
    <property type="entry name" value="Metallophos"/>
    <property type="match status" value="1"/>
</dbReference>
<accession>A0A4S4LEG1</accession>
<dbReference type="InterPro" id="IPR029052">
    <property type="entry name" value="Metallo-depent_PP-like"/>
</dbReference>
<dbReference type="InterPro" id="IPR051693">
    <property type="entry name" value="UPF0046_metallophosphoest"/>
</dbReference>
<gene>
    <name evidence="2" type="ORF">EW145_g1435</name>
</gene>
<dbReference type="InterPro" id="IPR004843">
    <property type="entry name" value="Calcineurin-like_PHP"/>
</dbReference>
<sequence>MLDTTKFYISYPPDTPPEHPGPAWTRFVCISDTHYLVPPGDILLHGGDLSSWGTFKHLRKTVDWLRTLPHELKIIIAGNHDLSLDPNWKAEAEDYGFDPKEVDASQEMMRSDVVRDAGIIYLDRQHTVVTTSGGKSWTVYGSPAAPFHVQGAFQYTSEEEAKVEWSQISPDVEILLTHTPPLGILDTTRRGKNAGCAYLSTRLTELHACRLHVFGHIHEAHGASLKRRTVVGADGNGIELDLVSVNAALRDIDQPIIVDLKR</sequence>
<keyword evidence="3" id="KW-1185">Reference proteome</keyword>